<evidence type="ECO:0000313" key="2">
    <source>
        <dbReference type="Proteomes" id="UP001148629"/>
    </source>
</evidence>
<reference evidence="1" key="1">
    <citation type="submission" date="2022-08" db="EMBL/GenBank/DDBJ databases">
        <title>Genome Sequence of Fusarium decemcellulare.</title>
        <authorList>
            <person name="Buettner E."/>
        </authorList>
    </citation>
    <scope>NUCLEOTIDE SEQUENCE</scope>
    <source>
        <strain evidence="1">Babe19</strain>
    </source>
</reference>
<protein>
    <submittedName>
        <fullName evidence="1">Uncharacterized protein</fullName>
    </submittedName>
</protein>
<dbReference type="Proteomes" id="UP001148629">
    <property type="component" value="Unassembled WGS sequence"/>
</dbReference>
<sequence>MARVITHYRINPDGEEELNKIPVSPLQTHRFMLFRDWESEMMDSLEQDWKEYQLEHKRRLGIWHIKSLMERWERGEDNPEARDWDKVLRDGCLREGVDIIEEGSSLRKTTQDKTTRHDINTATTTPHDKSCRLPIIIRADTDPTRPTPLANMSLPDAKELHSNMCNGALLTSPWSRRPSVYVSGPCPVEPATLVSSTTVERIARIYFVSRKVSPTLANTDTSRPALTPVNAAEPVSQAQSQVTAREIAAESLRKERAHLHLDHLQKCVEEMTQQPIVAHKFDLNEFKQHQTILNFHSDTLRQLLSTAFDAEISTLAPCSTDSDSHARLKRSITDITNAVHVWEHELDLEPVHRDATDQQTVPLLVASFDPETDMVLYIRVQGGVEWWLAIAPDTVYGHRSNGANVEQDSALLKQPPTDYPRR</sequence>
<gene>
    <name evidence="1" type="ORF">NM208_g7071</name>
</gene>
<evidence type="ECO:0000313" key="1">
    <source>
        <dbReference type="EMBL" id="KAJ3535587.1"/>
    </source>
</evidence>
<dbReference type="EMBL" id="JANRMS010000701">
    <property type="protein sequence ID" value="KAJ3535587.1"/>
    <property type="molecule type" value="Genomic_DNA"/>
</dbReference>
<comment type="caution">
    <text evidence="1">The sequence shown here is derived from an EMBL/GenBank/DDBJ whole genome shotgun (WGS) entry which is preliminary data.</text>
</comment>
<organism evidence="1 2">
    <name type="scientific">Fusarium decemcellulare</name>
    <dbReference type="NCBI Taxonomy" id="57161"/>
    <lineage>
        <taxon>Eukaryota</taxon>
        <taxon>Fungi</taxon>
        <taxon>Dikarya</taxon>
        <taxon>Ascomycota</taxon>
        <taxon>Pezizomycotina</taxon>
        <taxon>Sordariomycetes</taxon>
        <taxon>Hypocreomycetidae</taxon>
        <taxon>Hypocreales</taxon>
        <taxon>Nectriaceae</taxon>
        <taxon>Fusarium</taxon>
        <taxon>Fusarium decemcellulare species complex</taxon>
    </lineage>
</organism>
<proteinExistence type="predicted"/>
<accession>A0ACC1SAK4</accession>
<name>A0ACC1SAK4_9HYPO</name>
<keyword evidence="2" id="KW-1185">Reference proteome</keyword>